<evidence type="ECO:0000313" key="3">
    <source>
        <dbReference type="Proteomes" id="UP001176941"/>
    </source>
</evidence>
<reference evidence="2" key="1">
    <citation type="submission" date="2023-04" db="EMBL/GenBank/DDBJ databases">
        <authorList>
            <consortium name="ELIXIR-Norway"/>
        </authorList>
    </citation>
    <scope>NUCLEOTIDE SEQUENCE [LARGE SCALE GENOMIC DNA]</scope>
</reference>
<evidence type="ECO:0000256" key="1">
    <source>
        <dbReference type="SAM" id="MobiDB-lite"/>
    </source>
</evidence>
<dbReference type="Proteomes" id="UP001176941">
    <property type="component" value="Chromosome 6"/>
</dbReference>
<feature type="compositionally biased region" description="Polar residues" evidence="1">
    <location>
        <begin position="113"/>
        <end position="123"/>
    </location>
</feature>
<gene>
    <name evidence="2" type="ORF">MRATA1EN1_LOCUS26102</name>
</gene>
<accession>A0ABN8ZUM0</accession>
<proteinExistence type="predicted"/>
<organism evidence="2 3">
    <name type="scientific">Rangifer tarandus platyrhynchus</name>
    <name type="common">Svalbard reindeer</name>
    <dbReference type="NCBI Taxonomy" id="3082113"/>
    <lineage>
        <taxon>Eukaryota</taxon>
        <taxon>Metazoa</taxon>
        <taxon>Chordata</taxon>
        <taxon>Craniata</taxon>
        <taxon>Vertebrata</taxon>
        <taxon>Euteleostomi</taxon>
        <taxon>Mammalia</taxon>
        <taxon>Eutheria</taxon>
        <taxon>Laurasiatheria</taxon>
        <taxon>Artiodactyla</taxon>
        <taxon>Ruminantia</taxon>
        <taxon>Pecora</taxon>
        <taxon>Cervidae</taxon>
        <taxon>Odocoileinae</taxon>
        <taxon>Rangifer</taxon>
    </lineage>
</organism>
<keyword evidence="3" id="KW-1185">Reference proteome</keyword>
<name>A0ABN8ZUM0_RANTA</name>
<feature type="region of interest" description="Disordered" evidence="1">
    <location>
        <begin position="136"/>
        <end position="164"/>
    </location>
</feature>
<evidence type="ECO:0000313" key="2">
    <source>
        <dbReference type="EMBL" id="CAI9177140.1"/>
    </source>
</evidence>
<sequence length="164" mass="18260">MIMKTTARYQLIPNRCTSGSRRRPRLQQDHRPQQLLTSESERLPRRTTIPGMHCSAPNPCRKARPRKEAAASPGPRVPMFSFRQRASPQPRTEHFRGPETAARAKAPPPLQESPGQRSHTNFLSGFGARRAVSDGMRGVGVPAGEDPAAAPEAPRLGRQWWRSP</sequence>
<feature type="region of interest" description="Disordered" evidence="1">
    <location>
        <begin position="16"/>
        <end position="124"/>
    </location>
</feature>
<dbReference type="EMBL" id="OX459942">
    <property type="protein sequence ID" value="CAI9177140.1"/>
    <property type="molecule type" value="Genomic_DNA"/>
</dbReference>
<protein>
    <submittedName>
        <fullName evidence="2">Uncharacterized protein</fullName>
    </submittedName>
</protein>
<feature type="compositionally biased region" description="Low complexity" evidence="1">
    <location>
        <begin position="139"/>
        <end position="154"/>
    </location>
</feature>